<dbReference type="EMBL" id="LR798262">
    <property type="protein sequence ID" value="CAB5218520.1"/>
    <property type="molecule type" value="Genomic_DNA"/>
</dbReference>
<accession>A0A6J7WL13</accession>
<evidence type="ECO:0000313" key="1">
    <source>
        <dbReference type="EMBL" id="CAB5218520.1"/>
    </source>
</evidence>
<proteinExistence type="predicted"/>
<reference evidence="1" key="1">
    <citation type="submission" date="2020-05" db="EMBL/GenBank/DDBJ databases">
        <authorList>
            <person name="Chiriac C."/>
            <person name="Salcher M."/>
            <person name="Ghai R."/>
            <person name="Kavagutti S V."/>
        </authorList>
    </citation>
    <scope>NUCLEOTIDE SEQUENCE</scope>
</reference>
<gene>
    <name evidence="1" type="ORF">UFOVP211_28</name>
</gene>
<protein>
    <submittedName>
        <fullName evidence="1">Uncharacterized protein</fullName>
    </submittedName>
</protein>
<organism evidence="1">
    <name type="scientific">uncultured Caudovirales phage</name>
    <dbReference type="NCBI Taxonomy" id="2100421"/>
    <lineage>
        <taxon>Viruses</taxon>
        <taxon>Duplodnaviria</taxon>
        <taxon>Heunggongvirae</taxon>
        <taxon>Uroviricota</taxon>
        <taxon>Caudoviricetes</taxon>
        <taxon>Peduoviridae</taxon>
        <taxon>Maltschvirus</taxon>
        <taxon>Maltschvirus maltsch</taxon>
    </lineage>
</organism>
<sequence>MNYYKVFCWNNGQPNYWIGKANSKEDAIKKSDRHPSQIYDVWLLDDWIEHCEKRKGIYNKNVE</sequence>
<name>A0A6J7WL13_9CAUD</name>